<dbReference type="InParanoid" id="F0YF30"/>
<feature type="region of interest" description="Disordered" evidence="3">
    <location>
        <begin position="678"/>
        <end position="701"/>
    </location>
</feature>
<keyword evidence="2" id="KW-0539">Nucleus</keyword>
<protein>
    <recommendedName>
        <fullName evidence="4">DDT domain-containing protein</fullName>
    </recommendedName>
</protein>
<reference evidence="5 6" key="1">
    <citation type="journal article" date="2011" name="Proc. Natl. Acad. Sci. U.S.A.">
        <title>Niche of harmful alga Aureococcus anophagefferens revealed through ecogenomics.</title>
        <authorList>
            <person name="Gobler C.J."/>
            <person name="Berry D.L."/>
            <person name="Dyhrman S.T."/>
            <person name="Wilhelm S.W."/>
            <person name="Salamov A."/>
            <person name="Lobanov A.V."/>
            <person name="Zhang Y."/>
            <person name="Collier J.L."/>
            <person name="Wurch L.L."/>
            <person name="Kustka A.B."/>
            <person name="Dill B.D."/>
            <person name="Shah M."/>
            <person name="VerBerkmoes N.C."/>
            <person name="Kuo A."/>
            <person name="Terry A."/>
            <person name="Pangilinan J."/>
            <person name="Lindquist E.A."/>
            <person name="Lucas S."/>
            <person name="Paulsen I.T."/>
            <person name="Hattenrath-Lehmann T.K."/>
            <person name="Talmage S.C."/>
            <person name="Walker E.A."/>
            <person name="Koch F."/>
            <person name="Burson A.M."/>
            <person name="Marcoval M.A."/>
            <person name="Tang Y.Z."/>
            <person name="Lecleir G.R."/>
            <person name="Coyne K.J."/>
            <person name="Berg G.M."/>
            <person name="Bertrand E.M."/>
            <person name="Saito M.A."/>
            <person name="Gladyshev V.N."/>
            <person name="Grigoriev I.V."/>
        </authorList>
    </citation>
    <scope>NUCLEOTIDE SEQUENCE [LARGE SCALE GENOMIC DNA]</scope>
    <source>
        <strain evidence="6">CCMP 1984</strain>
    </source>
</reference>
<feature type="region of interest" description="Disordered" evidence="3">
    <location>
        <begin position="429"/>
        <end position="456"/>
    </location>
</feature>
<feature type="domain" description="DDT" evidence="4">
    <location>
        <begin position="163"/>
        <end position="241"/>
    </location>
</feature>
<accession>F0YF30</accession>
<feature type="region of interest" description="Disordered" evidence="3">
    <location>
        <begin position="280"/>
        <end position="307"/>
    </location>
</feature>
<evidence type="ECO:0000259" key="4">
    <source>
        <dbReference type="Pfam" id="PF02791"/>
    </source>
</evidence>
<keyword evidence="6" id="KW-1185">Reference proteome</keyword>
<dbReference type="KEGG" id="aaf:AURANDRAFT_65758"/>
<proteinExistence type="predicted"/>
<dbReference type="OMA" id="RSATRAC"/>
<name>F0YF30_AURAN</name>
<organism evidence="6">
    <name type="scientific">Aureococcus anophagefferens</name>
    <name type="common">Harmful bloom alga</name>
    <dbReference type="NCBI Taxonomy" id="44056"/>
    <lineage>
        <taxon>Eukaryota</taxon>
        <taxon>Sar</taxon>
        <taxon>Stramenopiles</taxon>
        <taxon>Ochrophyta</taxon>
        <taxon>Pelagophyceae</taxon>
        <taxon>Pelagomonadales</taxon>
        <taxon>Pelagomonadaceae</taxon>
        <taxon>Aureococcus</taxon>
    </lineage>
</organism>
<evidence type="ECO:0000313" key="5">
    <source>
        <dbReference type="EMBL" id="EGB06370.1"/>
    </source>
</evidence>
<evidence type="ECO:0000256" key="1">
    <source>
        <dbReference type="ARBA" id="ARBA00004123"/>
    </source>
</evidence>
<gene>
    <name evidence="5" type="ORF">AURANDRAFT_65758</name>
</gene>
<dbReference type="EMBL" id="GL833135">
    <property type="protein sequence ID" value="EGB06370.1"/>
    <property type="molecule type" value="Genomic_DNA"/>
</dbReference>
<dbReference type="RefSeq" id="XP_009038947.1">
    <property type="nucleotide sequence ID" value="XM_009040699.1"/>
</dbReference>
<dbReference type="Proteomes" id="UP000002729">
    <property type="component" value="Unassembled WGS sequence"/>
</dbReference>
<sequence length="1029" mass="106539">MNVQRELAAVAAQVRAADKSNLAVEAELAEAEALARIVDDLKRCRSAAGAAVRSATRACSSKKQRVRVRLAGRLVREYGDRPTYVASTRGQRGAVDAIVAAASELDALKDINDFGRRAKRRFEEFAGLPAAARPAPADSKRPARPAVADAAAAFASAGLDATDAVDDCLACWEFLCAFRGSAVLPLNSEAGHLMLPETRLDEFAAALQAPHAELQRRPAHANQYRYLQHLHVELLKVLFNDDGTDAWWPKPAKRHAGPESNLQPDFNVRVLHHGPRWWERPLLPGEEKTRRPNGSTPKPKAPAPAYAAPPPALAVSVAPPFAAAAGALVVAAPSPALVQLGQFLAAGQPPPPALLSRALQDMRYPPHVVALPMANQVLHPEIQAAVVAQARQAFAASCAMMNGGAGPYARAPVAAAPVAIAPAPAAPVAPAAPPAPVAPPVKAEPPPPPPVEAPAPSAAAAAAAPAAAPAATPAAAAASAGAAADGALASAAAARASASATSDEAAVAAAATAADDQSSSGAPPRSNHRPERKRTRTQPKDLMEELSPAANRRRTPNGRGAGSAKGSKGSRARKPLSEAAQAALPLKLGDLVALLKADAKTRDAPRPPVAVVGPSTWAMVAAAAAARLADRAHATAAAVAAHDAVGASEDLGDFAPHRRPPGADAATRQHFEDAHRAVAEGREPPTDATKPAEEPKDEGLPLRGKESLAAAVDHLLAGGLYGMLAPKRRCALLRALVDAALETKAVVKVLDDRARRLGSAEGALLQHRVRKKHEDYLKMRRAVSAARTDLDLDALPRAPAAAHEADDRGGHFAAAQLGGLEASSTRGLLRLALERARDNDAMGSRGAQVVDEPPTGVKFDAPRRDAALAALDGAVRGGDVATLRDALDAARHTVGCAAPEGTPADYDWRLRPLATAAQALRAREAADADAAAAKSDAVALGKLPPLRADHVGRDGGGHCYWAFRGEREYGYAPHRVWVQQAPGAPKATPPAPSWGYFGDDKQVANLAASLDGGDASEAKLRAQLAARLP</sequence>
<evidence type="ECO:0000256" key="2">
    <source>
        <dbReference type="ARBA" id="ARBA00023242"/>
    </source>
</evidence>
<feature type="region of interest" description="Disordered" evidence="3">
    <location>
        <begin position="509"/>
        <end position="576"/>
    </location>
</feature>
<dbReference type="GeneID" id="20225494"/>
<evidence type="ECO:0000256" key="3">
    <source>
        <dbReference type="SAM" id="MobiDB-lite"/>
    </source>
</evidence>
<dbReference type="Pfam" id="PF02791">
    <property type="entry name" value="DDT"/>
    <property type="match status" value="1"/>
</dbReference>
<dbReference type="InterPro" id="IPR018501">
    <property type="entry name" value="DDT_dom"/>
</dbReference>
<feature type="compositionally biased region" description="Basic residues" evidence="3">
    <location>
        <begin position="526"/>
        <end position="537"/>
    </location>
</feature>
<evidence type="ECO:0000313" key="6">
    <source>
        <dbReference type="Proteomes" id="UP000002729"/>
    </source>
</evidence>
<feature type="compositionally biased region" description="Pro residues" evidence="3">
    <location>
        <begin position="429"/>
        <end position="453"/>
    </location>
</feature>
<comment type="subcellular location">
    <subcellularLocation>
        <location evidence="1">Nucleus</location>
    </subcellularLocation>
</comment>
<dbReference type="OrthoDB" id="10685681at2759"/>
<dbReference type="AlphaFoldDB" id="F0YF30"/>
<dbReference type="GO" id="GO:0005634">
    <property type="term" value="C:nucleus"/>
    <property type="evidence" value="ECO:0007669"/>
    <property type="project" value="UniProtKB-SubCell"/>
</dbReference>